<evidence type="ECO:0000313" key="1">
    <source>
        <dbReference type="EnsemblMetazoa" id="ISCW009989-PA"/>
    </source>
</evidence>
<dbReference type="EnsemblMetazoa" id="ISCW009989-RA">
    <property type="protein sequence ID" value="ISCW009989-PA"/>
    <property type="gene ID" value="ISCW009989"/>
</dbReference>
<dbReference type="PaxDb" id="6945-B7Q061"/>
<keyword evidence="2" id="KW-1185">Reference proteome</keyword>
<evidence type="ECO:0000313" key="2">
    <source>
        <dbReference type="Proteomes" id="UP000001555"/>
    </source>
</evidence>
<reference evidence="2" key="1">
    <citation type="submission" date="2008-03" db="EMBL/GenBank/DDBJ databases">
        <title>Annotation of Ixodes scapularis.</title>
        <authorList>
            <consortium name="Ixodes scapularis Genome Project Consortium"/>
            <person name="Caler E."/>
            <person name="Hannick L.I."/>
            <person name="Bidwell S."/>
            <person name="Joardar V."/>
            <person name="Thiagarajan M."/>
            <person name="Amedeo P."/>
            <person name="Galinsky K.J."/>
            <person name="Schobel S."/>
            <person name="Inman J."/>
            <person name="Hostetler J."/>
            <person name="Miller J."/>
            <person name="Hammond M."/>
            <person name="Megy K."/>
            <person name="Lawson D."/>
            <person name="Kodira C."/>
            <person name="Sutton G."/>
            <person name="Meyer J."/>
            <person name="Hill C.A."/>
            <person name="Birren B."/>
            <person name="Nene V."/>
            <person name="Collins F."/>
            <person name="Alarcon-Chaidez F."/>
            <person name="Wikel S."/>
            <person name="Strausberg R."/>
        </authorList>
    </citation>
    <scope>NUCLEOTIDE SEQUENCE [LARGE SCALE GENOMIC DNA]</scope>
    <source>
        <strain evidence="2">Wikel</strain>
    </source>
</reference>
<organism evidence="1 2">
    <name type="scientific">Ixodes scapularis</name>
    <name type="common">Black-legged tick</name>
    <name type="synonym">Deer tick</name>
    <dbReference type="NCBI Taxonomy" id="6945"/>
    <lineage>
        <taxon>Eukaryota</taxon>
        <taxon>Metazoa</taxon>
        <taxon>Ecdysozoa</taxon>
        <taxon>Arthropoda</taxon>
        <taxon>Chelicerata</taxon>
        <taxon>Arachnida</taxon>
        <taxon>Acari</taxon>
        <taxon>Parasitiformes</taxon>
        <taxon>Ixodida</taxon>
        <taxon>Ixodoidea</taxon>
        <taxon>Ixodidae</taxon>
        <taxon>Ixodinae</taxon>
        <taxon>Ixodes</taxon>
    </lineage>
</organism>
<dbReference type="VEuPathDB" id="VectorBase:ISCI009989"/>
<reference evidence="1" key="2">
    <citation type="submission" date="2020-05" db="UniProtKB">
        <authorList>
            <consortium name="EnsemblMetazoa"/>
        </authorList>
    </citation>
    <scope>IDENTIFICATION</scope>
    <source>
        <strain evidence="1">wikel</strain>
    </source>
</reference>
<name>A0A1S4L7N7_IXOSC</name>
<sequence length="67" mass="7063">MFFIPPSFSLSPQKKSKGGFSFVPPPPFPNTLPLAGKAEEGNPFSSLTFLVLSLSPSTTVAPLSRPA</sequence>
<dbReference type="HOGENOM" id="CLU_2819897_0_0_1"/>
<accession>A0A1S4L7N7</accession>
<dbReference type="VEuPathDB" id="VectorBase:ISCW009989"/>
<proteinExistence type="predicted"/>
<dbReference type="EMBL" id="ABJB010522593">
    <property type="status" value="NOT_ANNOTATED_CDS"/>
    <property type="molecule type" value="Genomic_DNA"/>
</dbReference>
<protein>
    <recommendedName>
        <fullName evidence="3">Secreted protein</fullName>
    </recommendedName>
</protein>
<evidence type="ECO:0008006" key="3">
    <source>
        <dbReference type="Google" id="ProtNLM"/>
    </source>
</evidence>
<dbReference type="Proteomes" id="UP000001555">
    <property type="component" value="Unassembled WGS sequence"/>
</dbReference>